<dbReference type="AlphaFoldDB" id="A0AAE9ZEL3"/>
<keyword evidence="2" id="KW-1185">Reference proteome</keyword>
<accession>A0AAE9ZEL3</accession>
<dbReference type="KEGG" id="hfl:PUV54_00605"/>
<dbReference type="RefSeq" id="WP_274493574.1">
    <property type="nucleotide sequence ID" value="NZ_CP118166.1"/>
</dbReference>
<organism evidence="1 2">
    <name type="scientific">Hyphococcus flavus</name>
    <dbReference type="NCBI Taxonomy" id="1866326"/>
    <lineage>
        <taxon>Bacteria</taxon>
        <taxon>Pseudomonadati</taxon>
        <taxon>Pseudomonadota</taxon>
        <taxon>Alphaproteobacteria</taxon>
        <taxon>Parvularculales</taxon>
        <taxon>Parvularculaceae</taxon>
        <taxon>Hyphococcus</taxon>
    </lineage>
</organism>
<sequence length="240" mass="28417">MSVVKRPVQLDQIMRLGSNLDIRREDFVLYIDNFYETPDLVYDWLEGQSYPYWKYTGGETRNSVDYNDCRIAQRMPGFGSQIEQQKIMTVLKLCQENFWQGKYRIDFIHEFNCFQTIKIFDTKLQHYPHIDSSLLDDDNCTTLNMLIYMNQGENGGTAVYNGELIPNDEAINVLYPVEERFKIERIIPAKYNRCVIFPGNRLHGAYIDDYRQFSAENNSWRYSQVLFIHPATDKMHRQVS</sequence>
<name>A0AAE9ZEL3_9PROT</name>
<gene>
    <name evidence="1" type="ORF">PUV54_00605</name>
</gene>
<protein>
    <submittedName>
        <fullName evidence="1">Uncharacterized protein</fullName>
    </submittedName>
</protein>
<proteinExistence type="predicted"/>
<reference evidence="1" key="1">
    <citation type="submission" date="2023-02" db="EMBL/GenBank/DDBJ databases">
        <title>Genome sequence of Hyphococcus flavus.</title>
        <authorList>
            <person name="Rong J.-C."/>
            <person name="Zhao Q."/>
            <person name="Yi M."/>
            <person name="Wu J.-Y."/>
        </authorList>
    </citation>
    <scope>NUCLEOTIDE SEQUENCE</scope>
    <source>
        <strain evidence="1">MCCC 1K03223</strain>
    </source>
</reference>
<evidence type="ECO:0000313" key="2">
    <source>
        <dbReference type="Proteomes" id="UP001214043"/>
    </source>
</evidence>
<evidence type="ECO:0000313" key="1">
    <source>
        <dbReference type="EMBL" id="WDI31687.1"/>
    </source>
</evidence>
<dbReference type="EMBL" id="CP118166">
    <property type="protein sequence ID" value="WDI31687.1"/>
    <property type="molecule type" value="Genomic_DNA"/>
</dbReference>
<dbReference type="Proteomes" id="UP001214043">
    <property type="component" value="Chromosome"/>
</dbReference>